<evidence type="ECO:0000256" key="2">
    <source>
        <dbReference type="SAM" id="SignalP"/>
    </source>
</evidence>
<sequence length="189" mass="19754">MIASRFLFSFLTLGVISAAAIPTAVTVEKREDVSDILAVVNTLQGSSDTILPQIDSLIATNSATEDNLSPLLYQLSDALGTASTSFTNLQGNVNTNSGGSQQDVANAVAPVYNNIAVSLDNVKKHKPEFAPLFLKFGIDAALNKILLGLDILLVGVIKLVAVLLIDVGVLLKGLGFTLTFVTLGLGSIL</sequence>
<reference evidence="3 4" key="1">
    <citation type="journal article" date="2019" name="Nat. Ecol. Evol.">
        <title>Megaphylogeny resolves global patterns of mushroom evolution.</title>
        <authorList>
            <person name="Varga T."/>
            <person name="Krizsan K."/>
            <person name="Foldi C."/>
            <person name="Dima B."/>
            <person name="Sanchez-Garcia M."/>
            <person name="Sanchez-Ramirez S."/>
            <person name="Szollosi G.J."/>
            <person name="Szarkandi J.G."/>
            <person name="Papp V."/>
            <person name="Albert L."/>
            <person name="Andreopoulos W."/>
            <person name="Angelini C."/>
            <person name="Antonin V."/>
            <person name="Barry K.W."/>
            <person name="Bougher N.L."/>
            <person name="Buchanan P."/>
            <person name="Buyck B."/>
            <person name="Bense V."/>
            <person name="Catcheside P."/>
            <person name="Chovatia M."/>
            <person name="Cooper J."/>
            <person name="Damon W."/>
            <person name="Desjardin D."/>
            <person name="Finy P."/>
            <person name="Geml J."/>
            <person name="Haridas S."/>
            <person name="Hughes K."/>
            <person name="Justo A."/>
            <person name="Karasinski D."/>
            <person name="Kautmanova I."/>
            <person name="Kiss B."/>
            <person name="Kocsube S."/>
            <person name="Kotiranta H."/>
            <person name="LaButti K.M."/>
            <person name="Lechner B.E."/>
            <person name="Liimatainen K."/>
            <person name="Lipzen A."/>
            <person name="Lukacs Z."/>
            <person name="Mihaltcheva S."/>
            <person name="Morgado L.N."/>
            <person name="Niskanen T."/>
            <person name="Noordeloos M.E."/>
            <person name="Ohm R.A."/>
            <person name="Ortiz-Santana B."/>
            <person name="Ovrebo C."/>
            <person name="Racz N."/>
            <person name="Riley R."/>
            <person name="Savchenko A."/>
            <person name="Shiryaev A."/>
            <person name="Soop K."/>
            <person name="Spirin V."/>
            <person name="Szebenyi C."/>
            <person name="Tomsovsky M."/>
            <person name="Tulloss R.E."/>
            <person name="Uehling J."/>
            <person name="Grigoriev I.V."/>
            <person name="Vagvolgyi C."/>
            <person name="Papp T."/>
            <person name="Martin F.M."/>
            <person name="Miettinen O."/>
            <person name="Hibbett D.S."/>
            <person name="Nagy L.G."/>
        </authorList>
    </citation>
    <scope>NUCLEOTIDE SEQUENCE [LARGE SCALE GENOMIC DNA]</scope>
    <source>
        <strain evidence="3 4">CBS 166.37</strain>
    </source>
</reference>
<accession>A0A5C3LYN3</accession>
<keyword evidence="1" id="KW-0812">Transmembrane</keyword>
<keyword evidence="1" id="KW-1133">Transmembrane helix</keyword>
<proteinExistence type="predicted"/>
<organism evidence="3 4">
    <name type="scientific">Crucibulum laeve</name>
    <dbReference type="NCBI Taxonomy" id="68775"/>
    <lineage>
        <taxon>Eukaryota</taxon>
        <taxon>Fungi</taxon>
        <taxon>Dikarya</taxon>
        <taxon>Basidiomycota</taxon>
        <taxon>Agaricomycotina</taxon>
        <taxon>Agaricomycetes</taxon>
        <taxon>Agaricomycetidae</taxon>
        <taxon>Agaricales</taxon>
        <taxon>Agaricineae</taxon>
        <taxon>Nidulariaceae</taxon>
        <taxon>Crucibulum</taxon>
    </lineage>
</organism>
<evidence type="ECO:0000313" key="3">
    <source>
        <dbReference type="EMBL" id="TFK37795.1"/>
    </source>
</evidence>
<dbReference type="AlphaFoldDB" id="A0A5C3LYN3"/>
<evidence type="ECO:0000256" key="1">
    <source>
        <dbReference type="SAM" id="Phobius"/>
    </source>
</evidence>
<keyword evidence="2" id="KW-0732">Signal</keyword>
<dbReference type="Proteomes" id="UP000308652">
    <property type="component" value="Unassembled WGS sequence"/>
</dbReference>
<protein>
    <recommendedName>
        <fullName evidence="5">Sc15 protein</fullName>
    </recommendedName>
</protein>
<evidence type="ECO:0008006" key="5">
    <source>
        <dbReference type="Google" id="ProtNLM"/>
    </source>
</evidence>
<gene>
    <name evidence="3" type="ORF">BDQ12DRAFT_749525</name>
</gene>
<dbReference type="OrthoDB" id="2575973at2759"/>
<name>A0A5C3LYN3_9AGAR</name>
<dbReference type="EMBL" id="ML213606">
    <property type="protein sequence ID" value="TFK37795.1"/>
    <property type="molecule type" value="Genomic_DNA"/>
</dbReference>
<evidence type="ECO:0000313" key="4">
    <source>
        <dbReference type="Proteomes" id="UP000308652"/>
    </source>
</evidence>
<keyword evidence="1" id="KW-0472">Membrane</keyword>
<feature type="transmembrane region" description="Helical" evidence="1">
    <location>
        <begin position="145"/>
        <end position="164"/>
    </location>
</feature>
<feature type="chain" id="PRO_5022829274" description="Sc15 protein" evidence="2">
    <location>
        <begin position="19"/>
        <end position="189"/>
    </location>
</feature>
<keyword evidence="4" id="KW-1185">Reference proteome</keyword>
<feature type="signal peptide" evidence="2">
    <location>
        <begin position="1"/>
        <end position="18"/>
    </location>
</feature>